<evidence type="ECO:0000256" key="1">
    <source>
        <dbReference type="SAM" id="MobiDB-lite"/>
    </source>
</evidence>
<accession>A0AAE1YEL4</accession>
<dbReference type="Pfam" id="PF14392">
    <property type="entry name" value="zf-CCHC_4"/>
    <property type="match status" value="1"/>
</dbReference>
<reference evidence="3" key="2">
    <citation type="journal article" date="2024" name="Plant">
        <title>Genomic evolution and insights into agronomic trait innovations of Sesamum species.</title>
        <authorList>
            <person name="Miao H."/>
            <person name="Wang L."/>
            <person name="Qu L."/>
            <person name="Liu H."/>
            <person name="Sun Y."/>
            <person name="Le M."/>
            <person name="Wang Q."/>
            <person name="Wei S."/>
            <person name="Zheng Y."/>
            <person name="Lin W."/>
            <person name="Duan Y."/>
            <person name="Cao H."/>
            <person name="Xiong S."/>
            <person name="Wang X."/>
            <person name="Wei L."/>
            <person name="Li C."/>
            <person name="Ma Q."/>
            <person name="Ju M."/>
            <person name="Zhao R."/>
            <person name="Li G."/>
            <person name="Mu C."/>
            <person name="Tian Q."/>
            <person name="Mei H."/>
            <person name="Zhang T."/>
            <person name="Gao T."/>
            <person name="Zhang H."/>
        </authorList>
    </citation>
    <scope>NUCLEOTIDE SEQUENCE</scope>
    <source>
        <strain evidence="3">3651</strain>
    </source>
</reference>
<reference evidence="3" key="1">
    <citation type="submission" date="2020-06" db="EMBL/GenBank/DDBJ databases">
        <authorList>
            <person name="Li T."/>
            <person name="Hu X."/>
            <person name="Zhang T."/>
            <person name="Song X."/>
            <person name="Zhang H."/>
            <person name="Dai N."/>
            <person name="Sheng W."/>
            <person name="Hou X."/>
            <person name="Wei L."/>
        </authorList>
    </citation>
    <scope>NUCLEOTIDE SEQUENCE</scope>
    <source>
        <strain evidence="3">3651</strain>
        <tissue evidence="3">Leaf</tissue>
    </source>
</reference>
<dbReference type="AlphaFoldDB" id="A0AAE1YEL4"/>
<organism evidence="3 4">
    <name type="scientific">Sesamum alatum</name>
    <dbReference type="NCBI Taxonomy" id="300844"/>
    <lineage>
        <taxon>Eukaryota</taxon>
        <taxon>Viridiplantae</taxon>
        <taxon>Streptophyta</taxon>
        <taxon>Embryophyta</taxon>
        <taxon>Tracheophyta</taxon>
        <taxon>Spermatophyta</taxon>
        <taxon>Magnoliopsida</taxon>
        <taxon>eudicotyledons</taxon>
        <taxon>Gunneridae</taxon>
        <taxon>Pentapetalae</taxon>
        <taxon>asterids</taxon>
        <taxon>lamiids</taxon>
        <taxon>Lamiales</taxon>
        <taxon>Pedaliaceae</taxon>
        <taxon>Sesamum</taxon>
    </lineage>
</organism>
<sequence>MEMDENGYSLGPTMRIWVSIDVSLPLKRALKLRTGMEEEHLVSHSYERLPNCCYLCDRLGYIVKYCELLFFEGFVDPGEDTPYGPCLWAPTPARNMRQRPSRQPNGGGSGEGGIHISQGGMQASHVPDSAPDLVTRIELEESDLEGGRENNESVHPNDPRPPIVARLWNRISL</sequence>
<dbReference type="Proteomes" id="UP001293254">
    <property type="component" value="Unassembled WGS sequence"/>
</dbReference>
<proteinExistence type="predicted"/>
<evidence type="ECO:0000313" key="4">
    <source>
        <dbReference type="Proteomes" id="UP001293254"/>
    </source>
</evidence>
<feature type="compositionally biased region" description="Basic and acidic residues" evidence="1">
    <location>
        <begin position="135"/>
        <end position="158"/>
    </location>
</feature>
<protein>
    <recommendedName>
        <fullName evidence="2">Zinc knuckle CX2CX4HX4C domain-containing protein</fullName>
    </recommendedName>
</protein>
<comment type="caution">
    <text evidence="3">The sequence shown here is derived from an EMBL/GenBank/DDBJ whole genome shotgun (WGS) entry which is preliminary data.</text>
</comment>
<dbReference type="InterPro" id="IPR025836">
    <property type="entry name" value="Zn_knuckle_CX2CX4HX4C"/>
</dbReference>
<gene>
    <name evidence="3" type="ORF">Salat_1164500</name>
</gene>
<keyword evidence="4" id="KW-1185">Reference proteome</keyword>
<name>A0AAE1YEL4_9LAMI</name>
<evidence type="ECO:0000259" key="2">
    <source>
        <dbReference type="Pfam" id="PF14392"/>
    </source>
</evidence>
<dbReference type="EMBL" id="JACGWO010000004">
    <property type="protein sequence ID" value="KAK4428647.1"/>
    <property type="molecule type" value="Genomic_DNA"/>
</dbReference>
<feature type="region of interest" description="Disordered" evidence="1">
    <location>
        <begin position="91"/>
        <end position="162"/>
    </location>
</feature>
<evidence type="ECO:0000313" key="3">
    <source>
        <dbReference type="EMBL" id="KAK4428647.1"/>
    </source>
</evidence>
<feature type="domain" description="Zinc knuckle CX2CX4HX4C" evidence="2">
    <location>
        <begin position="20"/>
        <end position="67"/>
    </location>
</feature>